<protein>
    <submittedName>
        <fullName evidence="1">Uncharacterized protein</fullName>
    </submittedName>
</protein>
<dbReference type="EMBL" id="LXLT01000091">
    <property type="protein sequence ID" value="OFD70377.1"/>
    <property type="molecule type" value="Genomic_DNA"/>
</dbReference>
<reference evidence="1 2" key="1">
    <citation type="submission" date="2016-05" db="EMBL/GenBank/DDBJ databases">
        <title>Bacillus thuringiensis and Bacillus weihenstephanensis as novel biocontrol agents of wilt causing Verticillium species.</title>
        <authorList>
            <person name="Hollensteiner J."/>
            <person name="Wemheuer F."/>
            <person name="Harting R."/>
            <person name="Kolarzyk A."/>
            <person name="Diaz-Valerio S."/>
            <person name="Poehlein A."/>
            <person name="Brzuszkiewicz E."/>
            <person name="Nesemann K."/>
            <person name="Braus-Stromeyer S."/>
            <person name="Braus G."/>
            <person name="Daniel R."/>
            <person name="Liesegang H."/>
        </authorList>
    </citation>
    <scope>NUCLEOTIDE SEQUENCE [LARGE SCALE GENOMIC DNA]</scope>
    <source>
        <strain evidence="1 2">GOE8</strain>
    </source>
</reference>
<name>A0A1E8AYN9_BACMY</name>
<dbReference type="RefSeq" id="WP_171903162.1">
    <property type="nucleotide sequence ID" value="NZ_LXLT01000091.1"/>
</dbReference>
<gene>
    <name evidence="1" type="ORF">BWGOE8_56390</name>
</gene>
<dbReference type="Proteomes" id="UP000175706">
    <property type="component" value="Unassembled WGS sequence"/>
</dbReference>
<organism evidence="1 2">
    <name type="scientific">Bacillus mycoides</name>
    <dbReference type="NCBI Taxonomy" id="1405"/>
    <lineage>
        <taxon>Bacteria</taxon>
        <taxon>Bacillati</taxon>
        <taxon>Bacillota</taxon>
        <taxon>Bacilli</taxon>
        <taxon>Bacillales</taxon>
        <taxon>Bacillaceae</taxon>
        <taxon>Bacillus</taxon>
        <taxon>Bacillus cereus group</taxon>
    </lineage>
</organism>
<sequence>MGLRILRSKHWMLSEDDEHKQYFLRDNAGYMCSFEIKFDQKHPTSQHFTINKKHPF</sequence>
<comment type="caution">
    <text evidence="1">The sequence shown here is derived from an EMBL/GenBank/DDBJ whole genome shotgun (WGS) entry which is preliminary data.</text>
</comment>
<dbReference type="AlphaFoldDB" id="A0A1E8AYN9"/>
<proteinExistence type="predicted"/>
<evidence type="ECO:0000313" key="2">
    <source>
        <dbReference type="Proteomes" id="UP000175706"/>
    </source>
</evidence>
<evidence type="ECO:0000313" key="1">
    <source>
        <dbReference type="EMBL" id="OFD70377.1"/>
    </source>
</evidence>
<accession>A0A1E8AYN9</accession>